<keyword evidence="4" id="KW-1185">Reference proteome</keyword>
<dbReference type="Proteomes" id="UP001374579">
    <property type="component" value="Unassembled WGS sequence"/>
</dbReference>
<evidence type="ECO:0000256" key="2">
    <source>
        <dbReference type="SAM" id="SignalP"/>
    </source>
</evidence>
<name>A0AAN9G8P4_9CAEN</name>
<keyword evidence="2" id="KW-0732">Signal</keyword>
<evidence type="ECO:0000313" key="4">
    <source>
        <dbReference type="Proteomes" id="UP001374579"/>
    </source>
</evidence>
<feature type="chain" id="PRO_5042879546" evidence="2">
    <location>
        <begin position="30"/>
        <end position="211"/>
    </location>
</feature>
<feature type="region of interest" description="Disordered" evidence="1">
    <location>
        <begin position="114"/>
        <end position="185"/>
    </location>
</feature>
<evidence type="ECO:0000313" key="3">
    <source>
        <dbReference type="EMBL" id="KAK7098704.1"/>
    </source>
</evidence>
<dbReference type="AlphaFoldDB" id="A0AAN9G8P4"/>
<organism evidence="3 4">
    <name type="scientific">Littorina saxatilis</name>
    <dbReference type="NCBI Taxonomy" id="31220"/>
    <lineage>
        <taxon>Eukaryota</taxon>
        <taxon>Metazoa</taxon>
        <taxon>Spiralia</taxon>
        <taxon>Lophotrochozoa</taxon>
        <taxon>Mollusca</taxon>
        <taxon>Gastropoda</taxon>
        <taxon>Caenogastropoda</taxon>
        <taxon>Littorinimorpha</taxon>
        <taxon>Littorinoidea</taxon>
        <taxon>Littorinidae</taxon>
        <taxon>Littorina</taxon>
    </lineage>
</organism>
<proteinExistence type="predicted"/>
<gene>
    <name evidence="3" type="ORF">V1264_002948</name>
</gene>
<accession>A0AAN9G8P4</accession>
<feature type="compositionally biased region" description="Low complexity" evidence="1">
    <location>
        <begin position="139"/>
        <end position="151"/>
    </location>
</feature>
<feature type="compositionally biased region" description="Acidic residues" evidence="1">
    <location>
        <begin position="118"/>
        <end position="131"/>
    </location>
</feature>
<feature type="compositionally biased region" description="Polar residues" evidence="1">
    <location>
        <begin position="171"/>
        <end position="185"/>
    </location>
</feature>
<dbReference type="EMBL" id="JBAMIC010000012">
    <property type="protein sequence ID" value="KAK7098704.1"/>
    <property type="molecule type" value="Genomic_DNA"/>
</dbReference>
<evidence type="ECO:0000256" key="1">
    <source>
        <dbReference type="SAM" id="MobiDB-lite"/>
    </source>
</evidence>
<reference evidence="3 4" key="1">
    <citation type="submission" date="2024-02" db="EMBL/GenBank/DDBJ databases">
        <title>Chromosome-scale genome assembly of the rough periwinkle Littorina saxatilis.</title>
        <authorList>
            <person name="De Jode A."/>
            <person name="Faria R."/>
            <person name="Formenti G."/>
            <person name="Sims Y."/>
            <person name="Smith T.P."/>
            <person name="Tracey A."/>
            <person name="Wood J.M.D."/>
            <person name="Zagrodzka Z.B."/>
            <person name="Johannesson K."/>
            <person name="Butlin R.K."/>
            <person name="Leder E.H."/>
        </authorList>
    </citation>
    <scope>NUCLEOTIDE SEQUENCE [LARGE SCALE GENOMIC DNA]</scope>
    <source>
        <strain evidence="3">Snail1</strain>
        <tissue evidence="3">Muscle</tissue>
    </source>
</reference>
<sequence>MCQRLCRYASVAQVFCAALMLTVLTEVASIQCEGEELLLIQETCRQPNAALLAAEKDHNDTMVCKSLFELWKCVAGNVPGCFHAFTTLYKSYFHSPHNCNLSPQQIMMLQNLTRQTAEEEGEGEVDPEVDVDIVPLPSGPSTPVDVSSSSSSKEDDGGGGGEVDSVTTGDNTKGGSHKQTGNDASISRQCGLPMVVSWLVTFKMTSYLLHS</sequence>
<feature type="signal peptide" evidence="2">
    <location>
        <begin position="1"/>
        <end position="29"/>
    </location>
</feature>
<comment type="caution">
    <text evidence="3">The sequence shown here is derived from an EMBL/GenBank/DDBJ whole genome shotgun (WGS) entry which is preliminary data.</text>
</comment>
<protein>
    <submittedName>
        <fullName evidence="3">Uncharacterized protein</fullName>
    </submittedName>
</protein>